<feature type="transmembrane region" description="Helical" evidence="1">
    <location>
        <begin position="12"/>
        <end position="31"/>
    </location>
</feature>
<keyword evidence="1" id="KW-0472">Membrane</keyword>
<feature type="transmembrane region" description="Helical" evidence="1">
    <location>
        <begin position="91"/>
        <end position="124"/>
    </location>
</feature>
<keyword evidence="1" id="KW-0812">Transmembrane</keyword>
<feature type="transmembrane region" description="Helical" evidence="1">
    <location>
        <begin position="307"/>
        <end position="325"/>
    </location>
</feature>
<sequence length="326" mass="38443">MINIFRSFNPFNFLYLIPLASLLCIGAFINFPEDLRPIFFEPAISNLTGNLFEEMITPTISVLITVALTIIQGLLLNFVVNKYNLLGKPNYLTALLYITLASMLTPFLTLSSTLICNFFLIWMIDKFLFIYRRAEIKSVMYDLGLIVAVGTLFYFPFIAMFLLLWINLILLRPFNWREWTAGVLGFLTVYFILFVIYLWLDKLFLFRSIWLPLTHPFPTSLNIDIYDYLVLIAPALILILFVISIRQNFFKSVIHIRKSFQLLFFMLILGLLSFYLNSNFEEYHFLLCIPPLTIYMAYYFTHARIRWLYEGSFALLILAILYFQWF</sequence>
<feature type="transmembrane region" description="Helical" evidence="1">
    <location>
        <begin position="259"/>
        <end position="277"/>
    </location>
</feature>
<evidence type="ECO:0000313" key="2">
    <source>
        <dbReference type="EMBL" id="TCK83272.1"/>
    </source>
</evidence>
<keyword evidence="1" id="KW-1133">Transmembrane helix</keyword>
<feature type="transmembrane region" description="Helical" evidence="1">
    <location>
        <begin position="225"/>
        <end position="247"/>
    </location>
</feature>
<feature type="transmembrane region" description="Helical" evidence="1">
    <location>
        <begin position="55"/>
        <end position="79"/>
    </location>
</feature>
<feature type="transmembrane region" description="Helical" evidence="1">
    <location>
        <begin position="144"/>
        <end position="167"/>
    </location>
</feature>
<dbReference type="RefSeq" id="WP_132224110.1">
    <property type="nucleotide sequence ID" value="NZ_SMGO01000002.1"/>
</dbReference>
<proteinExistence type="predicted"/>
<dbReference type="Pfam" id="PF19992">
    <property type="entry name" value="DUF6427"/>
    <property type="match status" value="1"/>
</dbReference>
<keyword evidence="3" id="KW-1185">Reference proteome</keyword>
<evidence type="ECO:0000256" key="1">
    <source>
        <dbReference type="SAM" id="Phobius"/>
    </source>
</evidence>
<evidence type="ECO:0008006" key="4">
    <source>
        <dbReference type="Google" id="ProtNLM"/>
    </source>
</evidence>
<accession>A0A4R1LWL5</accession>
<comment type="caution">
    <text evidence="2">The sequence shown here is derived from an EMBL/GenBank/DDBJ whole genome shotgun (WGS) entry which is preliminary data.</text>
</comment>
<feature type="transmembrane region" description="Helical" evidence="1">
    <location>
        <begin position="283"/>
        <end position="300"/>
    </location>
</feature>
<dbReference type="InterPro" id="IPR045625">
    <property type="entry name" value="DUF6427"/>
</dbReference>
<gene>
    <name evidence="2" type="ORF">C8N28_1862</name>
</gene>
<organism evidence="2 3">
    <name type="scientific">Albibacterium bauzanense</name>
    <dbReference type="NCBI Taxonomy" id="653929"/>
    <lineage>
        <taxon>Bacteria</taxon>
        <taxon>Pseudomonadati</taxon>
        <taxon>Bacteroidota</taxon>
        <taxon>Sphingobacteriia</taxon>
        <taxon>Sphingobacteriales</taxon>
        <taxon>Sphingobacteriaceae</taxon>
        <taxon>Albibacterium</taxon>
    </lineage>
</organism>
<feature type="transmembrane region" description="Helical" evidence="1">
    <location>
        <begin position="179"/>
        <end position="200"/>
    </location>
</feature>
<evidence type="ECO:0000313" key="3">
    <source>
        <dbReference type="Proteomes" id="UP000294616"/>
    </source>
</evidence>
<protein>
    <recommendedName>
        <fullName evidence="4">Beta-carotene 15,15'-monooxygenase</fullName>
    </recommendedName>
</protein>
<dbReference type="AlphaFoldDB" id="A0A4R1LWL5"/>
<reference evidence="2 3" key="1">
    <citation type="submission" date="2019-03" db="EMBL/GenBank/DDBJ databases">
        <title>Genomic Encyclopedia of Archaeal and Bacterial Type Strains, Phase II (KMG-II): from individual species to whole genera.</title>
        <authorList>
            <person name="Goeker M."/>
        </authorList>
    </citation>
    <scope>NUCLEOTIDE SEQUENCE [LARGE SCALE GENOMIC DNA]</scope>
    <source>
        <strain evidence="2 3">DSM 22554</strain>
    </source>
</reference>
<name>A0A4R1LWL5_9SPHI</name>
<dbReference type="Proteomes" id="UP000294616">
    <property type="component" value="Unassembled WGS sequence"/>
</dbReference>
<dbReference type="OrthoDB" id="1115611at2"/>
<dbReference type="EMBL" id="SMGO01000002">
    <property type="protein sequence ID" value="TCK83272.1"/>
    <property type="molecule type" value="Genomic_DNA"/>
</dbReference>